<keyword evidence="1" id="KW-0812">Transmembrane</keyword>
<accession>A0A1W2GHU8</accession>
<dbReference type="EMBL" id="FWYF01000003">
    <property type="protein sequence ID" value="SMD36230.1"/>
    <property type="molecule type" value="Genomic_DNA"/>
</dbReference>
<keyword evidence="1" id="KW-0472">Membrane</keyword>
<proteinExistence type="predicted"/>
<dbReference type="RefSeq" id="WP_084373440.1">
    <property type="nucleotide sequence ID" value="NZ_FWYF01000003.1"/>
</dbReference>
<evidence type="ECO:0000313" key="3">
    <source>
        <dbReference type="Proteomes" id="UP000192472"/>
    </source>
</evidence>
<evidence type="ECO:0000313" key="2">
    <source>
        <dbReference type="EMBL" id="SMD36230.1"/>
    </source>
</evidence>
<keyword evidence="3" id="KW-1185">Reference proteome</keyword>
<protein>
    <submittedName>
        <fullName evidence="2">Uncharacterized protein</fullName>
    </submittedName>
</protein>
<feature type="transmembrane region" description="Helical" evidence="1">
    <location>
        <begin position="7"/>
        <end position="25"/>
    </location>
</feature>
<feature type="transmembrane region" description="Helical" evidence="1">
    <location>
        <begin position="83"/>
        <end position="102"/>
    </location>
</feature>
<dbReference type="STRING" id="692418.SAMN04488029_2785"/>
<dbReference type="OrthoDB" id="769710at2"/>
<feature type="transmembrane region" description="Helical" evidence="1">
    <location>
        <begin position="31"/>
        <end position="49"/>
    </location>
</feature>
<gene>
    <name evidence="2" type="ORF">SAMN04488029_2785</name>
</gene>
<dbReference type="AlphaFoldDB" id="A0A1W2GHU8"/>
<organism evidence="2 3">
    <name type="scientific">Reichenbachiella faecimaris</name>
    <dbReference type="NCBI Taxonomy" id="692418"/>
    <lineage>
        <taxon>Bacteria</taxon>
        <taxon>Pseudomonadati</taxon>
        <taxon>Bacteroidota</taxon>
        <taxon>Cytophagia</taxon>
        <taxon>Cytophagales</taxon>
        <taxon>Reichenbachiellaceae</taxon>
        <taxon>Reichenbachiella</taxon>
    </lineage>
</organism>
<keyword evidence="1" id="KW-1133">Transmembrane helix</keyword>
<sequence length="103" mass="11492">MIIWSGRGILTPLILVTSVVLFISISSEEIGVYTFPISILLAGVANWILGKKWNSASGRIVVDEATGERIELKSNHTLFWIKMEYWGVLFGIIGLGQLLRLIF</sequence>
<dbReference type="Proteomes" id="UP000192472">
    <property type="component" value="Unassembled WGS sequence"/>
</dbReference>
<reference evidence="2 3" key="1">
    <citation type="submission" date="2017-04" db="EMBL/GenBank/DDBJ databases">
        <authorList>
            <person name="Afonso C.L."/>
            <person name="Miller P.J."/>
            <person name="Scott M.A."/>
            <person name="Spackman E."/>
            <person name="Goraichik I."/>
            <person name="Dimitrov K.M."/>
            <person name="Suarez D.L."/>
            <person name="Swayne D.E."/>
        </authorList>
    </citation>
    <scope>NUCLEOTIDE SEQUENCE [LARGE SCALE GENOMIC DNA]</scope>
    <source>
        <strain evidence="2 3">DSM 26133</strain>
    </source>
</reference>
<evidence type="ECO:0000256" key="1">
    <source>
        <dbReference type="SAM" id="Phobius"/>
    </source>
</evidence>
<name>A0A1W2GHU8_REIFA</name>